<proteinExistence type="predicted"/>
<protein>
    <submittedName>
        <fullName evidence="1">Uncharacterized protein</fullName>
    </submittedName>
</protein>
<comment type="caution">
    <text evidence="1">The sequence shown here is derived from an EMBL/GenBank/DDBJ whole genome shotgun (WGS) entry which is preliminary data.</text>
</comment>
<gene>
    <name evidence="1" type="ORF">EVAR_101839_1</name>
</gene>
<reference evidence="1 2" key="1">
    <citation type="journal article" date="2019" name="Commun. Biol.">
        <title>The bagworm genome reveals a unique fibroin gene that provides high tensile strength.</title>
        <authorList>
            <person name="Kono N."/>
            <person name="Nakamura H."/>
            <person name="Ohtoshi R."/>
            <person name="Tomita M."/>
            <person name="Numata K."/>
            <person name="Arakawa K."/>
        </authorList>
    </citation>
    <scope>NUCLEOTIDE SEQUENCE [LARGE SCALE GENOMIC DNA]</scope>
</reference>
<dbReference type="Proteomes" id="UP000299102">
    <property type="component" value="Unassembled WGS sequence"/>
</dbReference>
<organism evidence="1 2">
    <name type="scientific">Eumeta variegata</name>
    <name type="common">Bagworm moth</name>
    <name type="synonym">Eumeta japonica</name>
    <dbReference type="NCBI Taxonomy" id="151549"/>
    <lineage>
        <taxon>Eukaryota</taxon>
        <taxon>Metazoa</taxon>
        <taxon>Ecdysozoa</taxon>
        <taxon>Arthropoda</taxon>
        <taxon>Hexapoda</taxon>
        <taxon>Insecta</taxon>
        <taxon>Pterygota</taxon>
        <taxon>Neoptera</taxon>
        <taxon>Endopterygota</taxon>
        <taxon>Lepidoptera</taxon>
        <taxon>Glossata</taxon>
        <taxon>Ditrysia</taxon>
        <taxon>Tineoidea</taxon>
        <taxon>Psychidae</taxon>
        <taxon>Oiketicinae</taxon>
        <taxon>Eumeta</taxon>
    </lineage>
</organism>
<name>A0A4C1SQM1_EUMVA</name>
<evidence type="ECO:0000313" key="1">
    <source>
        <dbReference type="EMBL" id="GBP03500.1"/>
    </source>
</evidence>
<dbReference type="AlphaFoldDB" id="A0A4C1SQM1"/>
<dbReference type="EMBL" id="BGZK01000010">
    <property type="protein sequence ID" value="GBP03500.1"/>
    <property type="molecule type" value="Genomic_DNA"/>
</dbReference>
<sequence length="81" mass="8778">MELFTLFHRLKRQDVSPPVWCAAAKSVCRSYTQLARLDSPMVVPRSASTAASGVQPDFVSPGSKIDSPLSCPKIDCLTPLT</sequence>
<accession>A0A4C1SQM1</accession>
<keyword evidence="2" id="KW-1185">Reference proteome</keyword>
<evidence type="ECO:0000313" key="2">
    <source>
        <dbReference type="Proteomes" id="UP000299102"/>
    </source>
</evidence>